<proteinExistence type="predicted"/>
<reference evidence="1" key="1">
    <citation type="journal article" date="2020" name="MBio">
        <title>'Candidatus Ethanoperedens,' a Thermophilic Genus of Archaea Mediating the Anaerobic Oxidation of Ethane.</title>
        <authorList>
            <person name="Hahn C.J."/>
            <person name="Laso-Perez R."/>
            <person name="Vulcano F."/>
            <person name="Vaziourakis K.M."/>
            <person name="Stokke R."/>
            <person name="Steen I.H."/>
            <person name="Teske A."/>
            <person name="Boetius A."/>
            <person name="Liebeke M."/>
            <person name="Amann R."/>
            <person name="Knittel K."/>
            <person name="Wegener G."/>
        </authorList>
    </citation>
    <scope>NUCLEOTIDE SEQUENCE</scope>
    <source>
        <strain evidence="1">GoM-Arc1-LC-WB58</strain>
    </source>
</reference>
<evidence type="ECO:0008006" key="3">
    <source>
        <dbReference type="Google" id="ProtNLM"/>
    </source>
</evidence>
<dbReference type="EMBL" id="WNEG01000087">
    <property type="protein sequence ID" value="NMG83536.1"/>
    <property type="molecule type" value="Genomic_DNA"/>
</dbReference>
<name>A0A848DAE7_9EURY</name>
<sequence length="82" mass="9756">MAQESVELLIPFESLVKSITKLHTKDKFRLWELLDEQMAHDEEKTWEEDMSVQAEIQEARTAYQAGDYVTIDEYIAQRHRKN</sequence>
<accession>A0A848DAE7</accession>
<protein>
    <recommendedName>
        <fullName evidence="3">Addiction module component</fullName>
    </recommendedName>
</protein>
<evidence type="ECO:0000313" key="1">
    <source>
        <dbReference type="EMBL" id="NMG83536.1"/>
    </source>
</evidence>
<dbReference type="Proteomes" id="UP000606580">
    <property type="component" value="Unassembled WGS sequence"/>
</dbReference>
<evidence type="ECO:0000313" key="2">
    <source>
        <dbReference type="Proteomes" id="UP000606580"/>
    </source>
</evidence>
<comment type="caution">
    <text evidence="1">The sequence shown here is derived from an EMBL/GenBank/DDBJ whole genome shotgun (WGS) entry which is preliminary data.</text>
</comment>
<organism evidence="1 2">
    <name type="scientific">Candidatus Ethanoperedens thermophilum</name>
    <dbReference type="NCBI Taxonomy" id="2766897"/>
    <lineage>
        <taxon>Archaea</taxon>
        <taxon>Methanobacteriati</taxon>
        <taxon>Methanobacteriota</taxon>
        <taxon>Stenosarchaea group</taxon>
        <taxon>Methanomicrobia</taxon>
        <taxon>Methanosarcinales</taxon>
        <taxon>Methanosarcinales incertae sedis</taxon>
        <taxon>GOM Arc I cluster</taxon>
        <taxon>Candidatus Ethanoperedens</taxon>
    </lineage>
</organism>
<gene>
    <name evidence="1" type="ORF">GIS02_04945</name>
</gene>
<dbReference type="AlphaFoldDB" id="A0A848DAE7"/>